<dbReference type="EMBL" id="JAAAID010001095">
    <property type="protein sequence ID" value="KAG0011741.1"/>
    <property type="molecule type" value="Genomic_DNA"/>
</dbReference>
<comment type="caution">
    <text evidence="12">The sequence shown here is derived from an EMBL/GenBank/DDBJ whole genome shotgun (WGS) entry which is preliminary data.</text>
</comment>
<protein>
    <recommendedName>
        <fullName evidence="4">Golgi apparatus membrane protein TVP38</fullName>
    </recommendedName>
    <alternativeName>
        <fullName evidence="5">Golgi apparatus membrane protein tvp38</fullName>
    </alternativeName>
</protein>
<dbReference type="PANTHER" id="PTHR47549">
    <property type="entry name" value="GOLGI APPARATUS MEMBRANE PROTEIN TVP38-RELATED"/>
    <property type="match status" value="1"/>
</dbReference>
<comment type="similarity">
    <text evidence="3">Belongs to the TVP38/TMEM64 family.</text>
</comment>
<dbReference type="InterPro" id="IPR051076">
    <property type="entry name" value="Golgi_membrane_TVP38/TMEM64"/>
</dbReference>
<feature type="transmembrane region" description="Helical" evidence="10">
    <location>
        <begin position="22"/>
        <end position="41"/>
    </location>
</feature>
<dbReference type="GO" id="GO:0000139">
    <property type="term" value="C:Golgi membrane"/>
    <property type="evidence" value="ECO:0007669"/>
    <property type="project" value="UniProtKB-SubCell"/>
</dbReference>
<name>A0A9P6SYG3_9FUNG</name>
<evidence type="ECO:0000313" key="13">
    <source>
        <dbReference type="Proteomes" id="UP000703661"/>
    </source>
</evidence>
<evidence type="ECO:0000256" key="1">
    <source>
        <dbReference type="ARBA" id="ARBA00002978"/>
    </source>
</evidence>
<keyword evidence="7 10" id="KW-1133">Transmembrane helix</keyword>
<keyword evidence="9 10" id="KW-0472">Membrane</keyword>
<feature type="transmembrane region" description="Helical" evidence="10">
    <location>
        <begin position="138"/>
        <end position="158"/>
    </location>
</feature>
<evidence type="ECO:0000256" key="10">
    <source>
        <dbReference type="SAM" id="Phobius"/>
    </source>
</evidence>
<dbReference type="InterPro" id="IPR032816">
    <property type="entry name" value="VTT_dom"/>
</dbReference>
<comment type="function">
    <text evidence="1">Golgi membrane protein involved in vesicular trafficking and spindle migration.</text>
</comment>
<feature type="domain" description="VTT" evidence="11">
    <location>
        <begin position="83"/>
        <end position="189"/>
    </location>
</feature>
<dbReference type="AlphaFoldDB" id="A0A9P6SYG3"/>
<evidence type="ECO:0000256" key="4">
    <source>
        <dbReference type="ARBA" id="ARBA00013533"/>
    </source>
</evidence>
<evidence type="ECO:0000256" key="9">
    <source>
        <dbReference type="ARBA" id="ARBA00023136"/>
    </source>
</evidence>
<keyword evidence="6 10" id="KW-0812">Transmembrane</keyword>
<organism evidence="12 13">
    <name type="scientific">Entomortierella chlamydospora</name>
    <dbReference type="NCBI Taxonomy" id="101097"/>
    <lineage>
        <taxon>Eukaryota</taxon>
        <taxon>Fungi</taxon>
        <taxon>Fungi incertae sedis</taxon>
        <taxon>Mucoromycota</taxon>
        <taxon>Mortierellomycotina</taxon>
        <taxon>Mortierellomycetes</taxon>
        <taxon>Mortierellales</taxon>
        <taxon>Mortierellaceae</taxon>
        <taxon>Entomortierella</taxon>
    </lineage>
</organism>
<reference evidence="12" key="1">
    <citation type="journal article" date="2020" name="Fungal Divers.">
        <title>Resolving the Mortierellaceae phylogeny through synthesis of multi-gene phylogenetics and phylogenomics.</title>
        <authorList>
            <person name="Vandepol N."/>
            <person name="Liber J."/>
            <person name="Desiro A."/>
            <person name="Na H."/>
            <person name="Kennedy M."/>
            <person name="Barry K."/>
            <person name="Grigoriev I.V."/>
            <person name="Miller A.N."/>
            <person name="O'Donnell K."/>
            <person name="Stajich J.E."/>
            <person name="Bonito G."/>
        </authorList>
    </citation>
    <scope>NUCLEOTIDE SEQUENCE</scope>
    <source>
        <strain evidence="12">NRRL 2769</strain>
    </source>
</reference>
<evidence type="ECO:0000256" key="6">
    <source>
        <dbReference type="ARBA" id="ARBA00022692"/>
    </source>
</evidence>
<keyword evidence="13" id="KW-1185">Reference proteome</keyword>
<evidence type="ECO:0000259" key="11">
    <source>
        <dbReference type="Pfam" id="PF09335"/>
    </source>
</evidence>
<accession>A0A9P6SYG3</accession>
<keyword evidence="8" id="KW-0333">Golgi apparatus</keyword>
<evidence type="ECO:0000256" key="2">
    <source>
        <dbReference type="ARBA" id="ARBA00004653"/>
    </source>
</evidence>
<evidence type="ECO:0000256" key="5">
    <source>
        <dbReference type="ARBA" id="ARBA00020673"/>
    </source>
</evidence>
<feature type="transmembrane region" description="Helical" evidence="10">
    <location>
        <begin position="61"/>
        <end position="84"/>
    </location>
</feature>
<feature type="transmembrane region" description="Helical" evidence="10">
    <location>
        <begin position="208"/>
        <end position="226"/>
    </location>
</feature>
<comment type="subcellular location">
    <subcellularLocation>
        <location evidence="2">Golgi apparatus membrane</location>
        <topology evidence="2">Multi-pass membrane protein</topology>
    </subcellularLocation>
</comment>
<evidence type="ECO:0000313" key="12">
    <source>
        <dbReference type="EMBL" id="KAG0011741.1"/>
    </source>
</evidence>
<evidence type="ECO:0000256" key="7">
    <source>
        <dbReference type="ARBA" id="ARBA00022989"/>
    </source>
</evidence>
<proteinExistence type="inferred from homology"/>
<feature type="transmembrane region" description="Helical" evidence="10">
    <location>
        <begin position="170"/>
        <end position="188"/>
    </location>
</feature>
<evidence type="ECO:0000256" key="3">
    <source>
        <dbReference type="ARBA" id="ARBA00008640"/>
    </source>
</evidence>
<dbReference type="Proteomes" id="UP000703661">
    <property type="component" value="Unassembled WGS sequence"/>
</dbReference>
<dbReference type="Pfam" id="PF09335">
    <property type="entry name" value="VTT_dom"/>
    <property type="match status" value="1"/>
</dbReference>
<feature type="transmembrane region" description="Helical" evidence="10">
    <location>
        <begin position="96"/>
        <end position="118"/>
    </location>
</feature>
<gene>
    <name evidence="12" type="primary">TVP38</name>
    <name evidence="12" type="ORF">BGZ80_000452</name>
</gene>
<evidence type="ECO:0000256" key="8">
    <source>
        <dbReference type="ARBA" id="ARBA00023034"/>
    </source>
</evidence>
<sequence>MAAESLPTIGERLRAMTITQKVALAIFCVIMIAFIIVFFAYEKQVFELLEPAVDYIRKSSAGMVVLGAIMAATCIFPLFGYGAVSMICGYVYGIPMGFIPAFFGDIIGASAGFCKYIFRKFGDNIEFREMSKAVSTDGIFILFLIRLSSFPFAVLNAYFGAMTQLPYWKFILATTLSTPRLFLPIFIGQNISSLADPTVTGNSRIIKWAASIAGIIIALAVGWYIYRHTTRRIERINAGLAEENEDVGGAVRHTRAAQYDAVINMEEIERIQDPPQVQPLVLPPQ</sequence>